<reference evidence="5" key="1">
    <citation type="submission" date="2016-10" db="EMBL/GenBank/DDBJ databases">
        <authorList>
            <person name="de Groot N.N."/>
        </authorList>
    </citation>
    <scope>NUCLEOTIDE SEQUENCE</scope>
</reference>
<dbReference type="PANTHER" id="PTHR30098:SF2">
    <property type="entry name" value="LEUCYL_PHENYLALANYL-TRNA--PROTEIN TRANSFERASE"/>
    <property type="match status" value="1"/>
</dbReference>
<dbReference type="InterPro" id="IPR016181">
    <property type="entry name" value="Acyl_CoA_acyltransferase"/>
</dbReference>
<dbReference type="InterPro" id="IPR042203">
    <property type="entry name" value="Leu/Phe-tRNA_Trfase_C"/>
</dbReference>
<dbReference type="GO" id="GO:0008914">
    <property type="term" value="F:leucyl-tRNA--protein transferase activity"/>
    <property type="evidence" value="ECO:0007669"/>
    <property type="project" value="UniProtKB-EC"/>
</dbReference>
<dbReference type="FunFam" id="3.30.70.3550:FF:000001">
    <property type="entry name" value="Leucyl/phenylalanyl-tRNA--protein transferase"/>
    <property type="match status" value="1"/>
</dbReference>
<dbReference type="GO" id="GO:0030163">
    <property type="term" value="P:protein catabolic process"/>
    <property type="evidence" value="ECO:0007669"/>
    <property type="project" value="InterPro"/>
</dbReference>
<dbReference type="PANTHER" id="PTHR30098">
    <property type="entry name" value="LEUCYL/PHENYLALANYL-TRNA--PROTEIN TRANSFERASE"/>
    <property type="match status" value="1"/>
</dbReference>
<evidence type="ECO:0000256" key="1">
    <source>
        <dbReference type="ARBA" id="ARBA00004496"/>
    </source>
</evidence>
<organism evidence="5">
    <name type="scientific">hydrothermal vent metagenome</name>
    <dbReference type="NCBI Taxonomy" id="652676"/>
    <lineage>
        <taxon>unclassified sequences</taxon>
        <taxon>metagenomes</taxon>
        <taxon>ecological metagenomes</taxon>
    </lineage>
</organism>
<dbReference type="GO" id="GO:0005737">
    <property type="term" value="C:cytoplasm"/>
    <property type="evidence" value="ECO:0007669"/>
    <property type="project" value="UniProtKB-SubCell"/>
</dbReference>
<gene>
    <name evidence="5" type="ORF">MNB_SV-15-1433</name>
</gene>
<accession>A0A1W1EH47</accession>
<comment type="subcellular location">
    <subcellularLocation>
        <location evidence="1">Cytoplasm</location>
    </subcellularLocation>
</comment>
<dbReference type="HAMAP" id="MF_00688">
    <property type="entry name" value="Leu_Phe_trans"/>
    <property type="match status" value="1"/>
</dbReference>
<dbReference type="EC" id="2.3.2.6" evidence="5"/>
<dbReference type="EMBL" id="FRYL01000001">
    <property type="protein sequence ID" value="SHO80180.1"/>
    <property type="molecule type" value="Genomic_DNA"/>
</dbReference>
<dbReference type="Pfam" id="PF03588">
    <property type="entry name" value="Leu_Phe_trans"/>
    <property type="match status" value="1"/>
</dbReference>
<evidence type="ECO:0000256" key="4">
    <source>
        <dbReference type="ARBA" id="ARBA00023315"/>
    </source>
</evidence>
<keyword evidence="3 5" id="KW-0808">Transferase</keyword>
<sequence>MIPQLSRYDYTFPNPRYASNEGLLAHGGDLNPNRILGAYRKGIFPWFNEDDPIMWWSPNPRMLIYLDSFKVSKSFRRVLRNNNFRVEFDNDFLSVISHCRNMKRFGQDGTWITNDIIDAYLELHNMGFAHSVEVYKDDKLIGGLYGLSMGKAFFGESMFSLAKDGSKIALKALRDVLYIDGYDFIDCQLPTQHLISMGGEIVDRDIFLDELEETLTRGSNIGSWSSYRWENL</sequence>
<evidence type="ECO:0000313" key="5">
    <source>
        <dbReference type="EMBL" id="SHO80180.1"/>
    </source>
</evidence>
<dbReference type="Gene3D" id="3.30.70.3550">
    <property type="entry name" value="Leucyl/phenylalanyl-tRNA-protein transferase, N-terminal domain"/>
    <property type="match status" value="1"/>
</dbReference>
<keyword evidence="4 5" id="KW-0012">Acyltransferase</keyword>
<protein>
    <submittedName>
        <fullName evidence="5">Leucyl/phenylalanyl-tRNA--protein transferase</fullName>
        <ecNumber evidence="5">2.3.2.6</ecNumber>
    </submittedName>
</protein>
<keyword evidence="2" id="KW-0963">Cytoplasm</keyword>
<dbReference type="InterPro" id="IPR042221">
    <property type="entry name" value="Leu/Phe-tRNA_Trfase_N"/>
</dbReference>
<evidence type="ECO:0000256" key="3">
    <source>
        <dbReference type="ARBA" id="ARBA00022679"/>
    </source>
</evidence>
<name>A0A1W1EH47_9ZZZZ</name>
<dbReference type="SUPFAM" id="SSF55729">
    <property type="entry name" value="Acyl-CoA N-acyltransferases (Nat)"/>
    <property type="match status" value="1"/>
</dbReference>
<dbReference type="NCBIfam" id="TIGR00667">
    <property type="entry name" value="aat"/>
    <property type="match status" value="1"/>
</dbReference>
<proteinExistence type="inferred from homology"/>
<dbReference type="AlphaFoldDB" id="A0A1W1EH47"/>
<evidence type="ECO:0000256" key="2">
    <source>
        <dbReference type="ARBA" id="ARBA00022490"/>
    </source>
</evidence>
<dbReference type="Gene3D" id="3.40.630.70">
    <property type="entry name" value="Leucyl/phenylalanyl-tRNA-protein transferase, C-terminal domain"/>
    <property type="match status" value="1"/>
</dbReference>
<dbReference type="InterPro" id="IPR004616">
    <property type="entry name" value="Leu/Phe-tRNA_Trfase"/>
</dbReference>